<comment type="caution">
    <text evidence="1">The sequence shown here is derived from an EMBL/GenBank/DDBJ whole genome shotgun (WGS) entry which is preliminary data.</text>
</comment>
<organism evidence="1 2">
    <name type="scientific">Lindgomyces ingoldianus</name>
    <dbReference type="NCBI Taxonomy" id="673940"/>
    <lineage>
        <taxon>Eukaryota</taxon>
        <taxon>Fungi</taxon>
        <taxon>Dikarya</taxon>
        <taxon>Ascomycota</taxon>
        <taxon>Pezizomycotina</taxon>
        <taxon>Dothideomycetes</taxon>
        <taxon>Pleosporomycetidae</taxon>
        <taxon>Pleosporales</taxon>
        <taxon>Lindgomycetaceae</taxon>
        <taxon>Lindgomyces</taxon>
    </lineage>
</organism>
<accession>A0ACB6QZS9</accession>
<sequence>MPTQHRRSSAEYITKFYLVQLSPIMWLSERAQDIHREDCQGRRSVVRACVRQIGPRNGNACQASCRRTTFPLASNSAFNPAKPTFFNEFQYRWVNDRRSRLLERGSFNRPSGSLDTDDEDVDLENLEEVEADLGEQRNLAKLRDRFLDRLAEVLARFKTEPNTRRSSGQDAKHVCATMMVMCEDETSVRILCAKNEGLDKVDDEFLGHWKNCLENVAKAGRASEADRNHLLDLILTHQRPRVEFYIHRLQLAYRKSSATTGKLLDSETTLSKAWVEKQPILRLREWEDDNGLRYKIPTTLPQKNYAGSDVAQSGLTFQENALALAALSTDIEELCNRPPAGNVESSLLKRLLISTFNVWMGVKTRSAFRACLIQLFLNEQARKTAEKALLFLCRIYYGTTIFINTAEQISAFKSIICVLVPSQSFNRCPIPQLQSEALVSAERLGIIARHKRIRDRLGSSQLKNAFRVSRREKRYIHCEVQLLHYYDESFKSSNQKYQTHPYIGCSRLCCYLCYCFTLVYGGFDVRGTHETIMNRWEIPLHSPTGRYSSTVDLATQRLLQILKAELQSNLYSTAPPRNYELRAQSSIGLSTAKTMLEEEIVEMERSELAIRSSMMMPMISSDAISVFPLPERPGFAVVFGGEIRGCTKPMRLGEAETLLINHLRHKYGFEPLNELPPRKSRDMAICKRCGSISNLRCRSCRMSYCSQTCQKKDWKRHVFLCTGSSRPNEVDRLKLYVSHWFRAKKIRKESLDDAYTTTFLRALYSDDKLSTTFGFDSCEISLEVSYLLCIYRELIRSCGSVVLQSVVNDGNLWNFMETYSRCFMSVNASPTNGCQCFAWFLQMRERDAGFPVEHEDGFHFYLARSMAVVSQIFSLDSRVGFLASLSPTEIKVLWLYAILCRDFNCLPDVDSSQWLDFGFCFCKNLSDRQRLRKALLELPIGGSSLGEIAHAWKNDSLLTLMKARGIDVYELELNDIVPQRPRLEEFGIYRLIAEVSHALSGRFCLCFRPKEFNSDSSCHSKAHLKHETHLSRETDGDYGFHGVNAWERWQLFSFYAKIFNHPHFDARAMQRARHDPDPGALDSYLERLIPDFRRKMRNWSQCDVMFPKLKARVQFLPGRPPCYCIVHDTTNPDGLDSRMYVPRNWAVNHPRYPSNTEDR</sequence>
<proteinExistence type="predicted"/>
<dbReference type="EMBL" id="MU003502">
    <property type="protein sequence ID" value="KAF2472426.1"/>
    <property type="molecule type" value="Genomic_DNA"/>
</dbReference>
<gene>
    <name evidence="1" type="ORF">BDR25DRAFT_366441</name>
</gene>
<evidence type="ECO:0000313" key="1">
    <source>
        <dbReference type="EMBL" id="KAF2472426.1"/>
    </source>
</evidence>
<dbReference type="Proteomes" id="UP000799755">
    <property type="component" value="Unassembled WGS sequence"/>
</dbReference>
<keyword evidence="2" id="KW-1185">Reference proteome</keyword>
<evidence type="ECO:0000313" key="2">
    <source>
        <dbReference type="Proteomes" id="UP000799755"/>
    </source>
</evidence>
<name>A0ACB6QZS9_9PLEO</name>
<protein>
    <submittedName>
        <fullName evidence="1">Uncharacterized protein</fullName>
    </submittedName>
</protein>
<reference evidence="1" key="1">
    <citation type="journal article" date="2020" name="Stud. Mycol.">
        <title>101 Dothideomycetes genomes: a test case for predicting lifestyles and emergence of pathogens.</title>
        <authorList>
            <person name="Haridas S."/>
            <person name="Albert R."/>
            <person name="Binder M."/>
            <person name="Bloem J."/>
            <person name="Labutti K."/>
            <person name="Salamov A."/>
            <person name="Andreopoulos B."/>
            <person name="Baker S."/>
            <person name="Barry K."/>
            <person name="Bills G."/>
            <person name="Bluhm B."/>
            <person name="Cannon C."/>
            <person name="Castanera R."/>
            <person name="Culley D."/>
            <person name="Daum C."/>
            <person name="Ezra D."/>
            <person name="Gonzalez J."/>
            <person name="Henrissat B."/>
            <person name="Kuo A."/>
            <person name="Liang C."/>
            <person name="Lipzen A."/>
            <person name="Lutzoni F."/>
            <person name="Magnuson J."/>
            <person name="Mondo S."/>
            <person name="Nolan M."/>
            <person name="Ohm R."/>
            <person name="Pangilinan J."/>
            <person name="Park H.-J."/>
            <person name="Ramirez L."/>
            <person name="Alfaro M."/>
            <person name="Sun H."/>
            <person name="Tritt A."/>
            <person name="Yoshinaga Y."/>
            <person name="Zwiers L.-H."/>
            <person name="Turgeon B."/>
            <person name="Goodwin S."/>
            <person name="Spatafora J."/>
            <person name="Crous P."/>
            <person name="Grigoriev I."/>
        </authorList>
    </citation>
    <scope>NUCLEOTIDE SEQUENCE</scope>
    <source>
        <strain evidence="1">ATCC 200398</strain>
    </source>
</reference>